<evidence type="ECO:0000313" key="2">
    <source>
        <dbReference type="Proteomes" id="UP001221757"/>
    </source>
</evidence>
<keyword evidence="2" id="KW-1185">Reference proteome</keyword>
<dbReference type="EMBL" id="JARKIE010000214">
    <property type="protein sequence ID" value="KAJ7665681.1"/>
    <property type="molecule type" value="Genomic_DNA"/>
</dbReference>
<protein>
    <submittedName>
        <fullName evidence="1">Uncharacterized protein</fullName>
    </submittedName>
</protein>
<sequence>MQSQVDILEGPSFPELQDIILHDTARWLVRRDSGRDLLRRMLQHILTATPYNIIYGSVSLERLKTQILQSSRESAADLSAGPPLKLHQSSELGGIFPDPPNAYVSTAFVVLPIESSSPQVSVAEQCSPMKSRDHWIQNMKFGER</sequence>
<proteinExistence type="predicted"/>
<accession>A0AAD7G6X3</accession>
<comment type="caution">
    <text evidence="1">The sequence shown here is derived from an EMBL/GenBank/DDBJ whole genome shotgun (WGS) entry which is preliminary data.</text>
</comment>
<name>A0AAD7G6X3_MYCRO</name>
<organism evidence="1 2">
    <name type="scientific">Mycena rosella</name>
    <name type="common">Pink bonnet</name>
    <name type="synonym">Agaricus rosellus</name>
    <dbReference type="NCBI Taxonomy" id="1033263"/>
    <lineage>
        <taxon>Eukaryota</taxon>
        <taxon>Fungi</taxon>
        <taxon>Dikarya</taxon>
        <taxon>Basidiomycota</taxon>
        <taxon>Agaricomycotina</taxon>
        <taxon>Agaricomycetes</taxon>
        <taxon>Agaricomycetidae</taxon>
        <taxon>Agaricales</taxon>
        <taxon>Marasmiineae</taxon>
        <taxon>Mycenaceae</taxon>
        <taxon>Mycena</taxon>
    </lineage>
</organism>
<gene>
    <name evidence="1" type="ORF">B0H17DRAFT_1143347</name>
</gene>
<evidence type="ECO:0000313" key="1">
    <source>
        <dbReference type="EMBL" id="KAJ7665681.1"/>
    </source>
</evidence>
<reference evidence="1" key="1">
    <citation type="submission" date="2023-03" db="EMBL/GenBank/DDBJ databases">
        <title>Massive genome expansion in bonnet fungi (Mycena s.s.) driven by repeated elements and novel gene families across ecological guilds.</title>
        <authorList>
            <consortium name="Lawrence Berkeley National Laboratory"/>
            <person name="Harder C.B."/>
            <person name="Miyauchi S."/>
            <person name="Viragh M."/>
            <person name="Kuo A."/>
            <person name="Thoen E."/>
            <person name="Andreopoulos B."/>
            <person name="Lu D."/>
            <person name="Skrede I."/>
            <person name="Drula E."/>
            <person name="Henrissat B."/>
            <person name="Morin E."/>
            <person name="Kohler A."/>
            <person name="Barry K."/>
            <person name="LaButti K."/>
            <person name="Morin E."/>
            <person name="Salamov A."/>
            <person name="Lipzen A."/>
            <person name="Mereny Z."/>
            <person name="Hegedus B."/>
            <person name="Baldrian P."/>
            <person name="Stursova M."/>
            <person name="Weitz H."/>
            <person name="Taylor A."/>
            <person name="Grigoriev I.V."/>
            <person name="Nagy L.G."/>
            <person name="Martin F."/>
            <person name="Kauserud H."/>
        </authorList>
    </citation>
    <scope>NUCLEOTIDE SEQUENCE</scope>
    <source>
        <strain evidence="1">CBHHK067</strain>
    </source>
</reference>
<dbReference type="Proteomes" id="UP001221757">
    <property type="component" value="Unassembled WGS sequence"/>
</dbReference>
<dbReference type="AlphaFoldDB" id="A0AAD7G6X3"/>